<protein>
    <submittedName>
        <fullName evidence="1">Uncharacterized protein</fullName>
    </submittedName>
</protein>
<accession>X0XB07</accession>
<feature type="non-terminal residue" evidence="1">
    <location>
        <position position="134"/>
    </location>
</feature>
<name>X0XB07_9ZZZZ</name>
<reference evidence="1" key="1">
    <citation type="journal article" date="2014" name="Front. Microbiol.">
        <title>High frequency of phylogenetically diverse reductive dehalogenase-homologous genes in deep subseafloor sedimentary metagenomes.</title>
        <authorList>
            <person name="Kawai M."/>
            <person name="Futagami T."/>
            <person name="Toyoda A."/>
            <person name="Takaki Y."/>
            <person name="Nishi S."/>
            <person name="Hori S."/>
            <person name="Arai W."/>
            <person name="Tsubouchi T."/>
            <person name="Morono Y."/>
            <person name="Uchiyama I."/>
            <person name="Ito T."/>
            <person name="Fujiyama A."/>
            <person name="Inagaki F."/>
            <person name="Takami H."/>
        </authorList>
    </citation>
    <scope>NUCLEOTIDE SEQUENCE</scope>
    <source>
        <strain evidence="1">Expedition CK06-06</strain>
    </source>
</reference>
<gene>
    <name evidence="1" type="ORF">S01H1_53185</name>
</gene>
<dbReference type="AlphaFoldDB" id="X0XB07"/>
<evidence type="ECO:0000313" key="1">
    <source>
        <dbReference type="EMBL" id="GAG22131.1"/>
    </source>
</evidence>
<comment type="caution">
    <text evidence="1">The sequence shown here is derived from an EMBL/GenBank/DDBJ whole genome shotgun (WGS) entry which is preliminary data.</text>
</comment>
<organism evidence="1">
    <name type="scientific">marine sediment metagenome</name>
    <dbReference type="NCBI Taxonomy" id="412755"/>
    <lineage>
        <taxon>unclassified sequences</taxon>
        <taxon>metagenomes</taxon>
        <taxon>ecological metagenomes</taxon>
    </lineage>
</organism>
<dbReference type="EMBL" id="BARS01034428">
    <property type="protein sequence ID" value="GAG22131.1"/>
    <property type="molecule type" value="Genomic_DNA"/>
</dbReference>
<proteinExistence type="predicted"/>
<sequence length="134" mass="15465">MDLKEIIEQHQKETKYYRDEITCTELEVKSLQDELETLRTSRPSWITLIKAIAEEIRQDPQMSEFTEHEVLGPFGLGAMVSIHFFKTPNVEGLKPLRDDNCKSITFTPKYGQQPWDLTAMIVNSAVDTGRYKQG</sequence>